<dbReference type="InterPro" id="IPR008136">
    <property type="entry name" value="CinA_C"/>
</dbReference>
<dbReference type="AlphaFoldDB" id="A0A1M7SIN7"/>
<dbReference type="EMBL" id="FRDF01000009">
    <property type="protein sequence ID" value="SHN58338.1"/>
    <property type="molecule type" value="Genomic_DNA"/>
</dbReference>
<dbReference type="STRING" id="198312.SAMN02745193_01802"/>
<feature type="region of interest" description="Disordered" evidence="1">
    <location>
        <begin position="104"/>
        <end position="131"/>
    </location>
</feature>
<evidence type="ECO:0000313" key="4">
    <source>
        <dbReference type="Proteomes" id="UP000184391"/>
    </source>
</evidence>
<keyword evidence="4" id="KW-1185">Reference proteome</keyword>
<dbReference type="Proteomes" id="UP000184391">
    <property type="component" value="Unassembled WGS sequence"/>
</dbReference>
<proteinExistence type="predicted"/>
<evidence type="ECO:0000256" key="1">
    <source>
        <dbReference type="SAM" id="MobiDB-lite"/>
    </source>
</evidence>
<organism evidence="3 4">
    <name type="scientific">Erythrobacter sanguineus</name>
    <dbReference type="NCBI Taxonomy" id="198312"/>
    <lineage>
        <taxon>Bacteria</taxon>
        <taxon>Pseudomonadati</taxon>
        <taxon>Pseudomonadota</taxon>
        <taxon>Alphaproteobacteria</taxon>
        <taxon>Sphingomonadales</taxon>
        <taxon>Erythrobacteraceae</taxon>
        <taxon>Erythrobacter/Porphyrobacter group</taxon>
        <taxon>Erythrobacter</taxon>
    </lineage>
</organism>
<sequence length="172" mass="17986">MDLLHELHPQALRIAALLRARGEKVAVADGATGGLIAATLLTVPGALDFFVGGGVVYSLRARDVLFALPRDAYKGMRGASADYAMLQARAIRDNFHSQWGLAESGSVGGSSHPSGAPAGRSVAALTGPDGERTRLLETASDDRIANMAAFTRNALEAFEDALRGAGERAIKE</sequence>
<protein>
    <submittedName>
        <fullName evidence="3">Competence/damage-inducible protein cinA</fullName>
    </submittedName>
</protein>
<dbReference type="InterPro" id="IPR036653">
    <property type="entry name" value="CinA-like_C"/>
</dbReference>
<reference evidence="4" key="1">
    <citation type="submission" date="2016-12" db="EMBL/GenBank/DDBJ databases">
        <authorList>
            <person name="Varghese N."/>
            <person name="Submissions S."/>
        </authorList>
    </citation>
    <scope>NUCLEOTIDE SEQUENCE [LARGE SCALE GENOMIC DNA]</scope>
    <source>
        <strain evidence="4">DSM 11032</strain>
    </source>
</reference>
<evidence type="ECO:0000313" key="3">
    <source>
        <dbReference type="EMBL" id="SHN58338.1"/>
    </source>
</evidence>
<feature type="domain" description="CinA C-terminal" evidence="2">
    <location>
        <begin position="12"/>
        <end position="161"/>
    </location>
</feature>
<dbReference type="Pfam" id="PF02464">
    <property type="entry name" value="CinA"/>
    <property type="match status" value="1"/>
</dbReference>
<dbReference type="Gene3D" id="3.90.950.20">
    <property type="entry name" value="CinA-like"/>
    <property type="match status" value="1"/>
</dbReference>
<dbReference type="OrthoDB" id="1253990at2"/>
<gene>
    <name evidence="3" type="ORF">SAMN02745193_01802</name>
</gene>
<feature type="compositionally biased region" description="Low complexity" evidence="1">
    <location>
        <begin position="109"/>
        <end position="119"/>
    </location>
</feature>
<dbReference type="SUPFAM" id="SSF142433">
    <property type="entry name" value="CinA-like"/>
    <property type="match status" value="1"/>
</dbReference>
<name>A0A1M7SIN7_9SPHN</name>
<dbReference type="RefSeq" id="WP_084662556.1">
    <property type="nucleotide sequence ID" value="NZ_FRDF01000009.1"/>
</dbReference>
<accession>A0A1M7SIN7</accession>
<evidence type="ECO:0000259" key="2">
    <source>
        <dbReference type="Pfam" id="PF02464"/>
    </source>
</evidence>